<protein>
    <recommendedName>
        <fullName evidence="5">Alpha/beta hydrolase fold-3 domain-containing protein</fullName>
    </recommendedName>
</protein>
<evidence type="ECO:0000313" key="4">
    <source>
        <dbReference type="Proteomes" id="UP001497600"/>
    </source>
</evidence>
<dbReference type="PANTHER" id="PTHR48081">
    <property type="entry name" value="AB HYDROLASE SUPERFAMILY PROTEIN C4A8.06C"/>
    <property type="match status" value="1"/>
</dbReference>
<accession>A0ABP0E9C9</accession>
<evidence type="ECO:0008006" key="5">
    <source>
        <dbReference type="Google" id="ProtNLM"/>
    </source>
</evidence>
<feature type="signal peptide" evidence="2">
    <location>
        <begin position="1"/>
        <end position="18"/>
    </location>
</feature>
<dbReference type="Pfam" id="PF10340">
    <property type="entry name" value="Say1_Mug180"/>
    <property type="match status" value="1"/>
</dbReference>
<dbReference type="SUPFAM" id="SSF53474">
    <property type="entry name" value="alpha/beta-Hydrolases"/>
    <property type="match status" value="1"/>
</dbReference>
<evidence type="ECO:0000256" key="1">
    <source>
        <dbReference type="ARBA" id="ARBA00022801"/>
    </source>
</evidence>
<dbReference type="InterPro" id="IPR050300">
    <property type="entry name" value="GDXG_lipolytic_enzyme"/>
</dbReference>
<feature type="chain" id="PRO_5046931040" description="Alpha/beta hydrolase fold-3 domain-containing protein" evidence="2">
    <location>
        <begin position="19"/>
        <end position="386"/>
    </location>
</feature>
<proteinExistence type="predicted"/>
<organism evidence="3 4">
    <name type="scientific">[Candida] anglica</name>
    <dbReference type="NCBI Taxonomy" id="148631"/>
    <lineage>
        <taxon>Eukaryota</taxon>
        <taxon>Fungi</taxon>
        <taxon>Dikarya</taxon>
        <taxon>Ascomycota</taxon>
        <taxon>Saccharomycotina</taxon>
        <taxon>Pichiomycetes</taxon>
        <taxon>Debaryomycetaceae</taxon>
        <taxon>Kurtzmaniella</taxon>
    </lineage>
</organism>
<dbReference type="Gene3D" id="3.40.50.1820">
    <property type="entry name" value="alpha/beta hydrolase"/>
    <property type="match status" value="1"/>
</dbReference>
<gene>
    <name evidence="3" type="ORF">CAAN4_C09054</name>
</gene>
<name>A0ABP0E9C9_9ASCO</name>
<keyword evidence="1" id="KW-0378">Hydrolase</keyword>
<dbReference type="InterPro" id="IPR029058">
    <property type="entry name" value="AB_hydrolase_fold"/>
</dbReference>
<sequence>MFTISILSRLLTIPYVLAKLTVEYFSIGTVFTNFQTNRSIRRIWTAGIMQHMIKVLTVPFIRDHASYTVSSLLDKLLSTVNGDGGLPRYGEFYTKRKCFLNSIDAADWGENPHSVDSLWLAHGGPSRSKNDPILIYIHGGCFAMQLQRNAVEVLANVYRVLSRDSHPNLSVLIVDYSLTTTGSKYPQQVNECGQIYDQLVREGNTNIAVMGDSAGGNLSLALLYYLQRVHPKGTVWPSAVVPISAWLDITAAQYSGSFRKNEALDVFSYRAVEYFGEAYVGTESDLDRPDLNISSLSSSYDWSKLPPVAKGNVLVVFGEHEVLRDENFRWCTNAGITKNHPENVIIEPLGYHISFFVSEGVAFGDLESWKEQSLTKQILSFLSKKL</sequence>
<dbReference type="PANTHER" id="PTHR48081:SF31">
    <property type="entry name" value="STERYL ACETYL HYDROLASE MUG81-RELATED"/>
    <property type="match status" value="1"/>
</dbReference>
<evidence type="ECO:0000256" key="2">
    <source>
        <dbReference type="SAM" id="SignalP"/>
    </source>
</evidence>
<dbReference type="Proteomes" id="UP001497600">
    <property type="component" value="Chromosome C"/>
</dbReference>
<reference evidence="3 4" key="1">
    <citation type="submission" date="2024-01" db="EMBL/GenBank/DDBJ databases">
        <authorList>
            <consortium name="Genoscope - CEA"/>
            <person name="William W."/>
        </authorList>
    </citation>
    <scope>NUCLEOTIDE SEQUENCE [LARGE SCALE GENOMIC DNA]</scope>
    <source>
        <strain evidence="3 4">29B2s-10</strain>
    </source>
</reference>
<dbReference type="InterPro" id="IPR019436">
    <property type="entry name" value="Say1-like"/>
</dbReference>
<keyword evidence="4" id="KW-1185">Reference proteome</keyword>
<evidence type="ECO:0000313" key="3">
    <source>
        <dbReference type="EMBL" id="CAK7900809.1"/>
    </source>
</evidence>
<keyword evidence="2" id="KW-0732">Signal</keyword>
<dbReference type="EMBL" id="OZ004255">
    <property type="protein sequence ID" value="CAK7900809.1"/>
    <property type="molecule type" value="Genomic_DNA"/>
</dbReference>